<accession>F0WH78</accession>
<organism evidence="1">
    <name type="scientific">Albugo laibachii Nc14</name>
    <dbReference type="NCBI Taxonomy" id="890382"/>
    <lineage>
        <taxon>Eukaryota</taxon>
        <taxon>Sar</taxon>
        <taxon>Stramenopiles</taxon>
        <taxon>Oomycota</taxon>
        <taxon>Peronosporomycetes</taxon>
        <taxon>Albuginales</taxon>
        <taxon>Albuginaceae</taxon>
        <taxon>Albugo</taxon>
    </lineage>
</organism>
<dbReference type="AlphaFoldDB" id="F0WH78"/>
<gene>
    <name evidence="1" type="primary">AlNc14C98G5945</name>
    <name evidence="1" type="ORF">ALNC14_067360</name>
</gene>
<evidence type="ECO:0000313" key="1">
    <source>
        <dbReference type="EMBL" id="CCA20593.1"/>
    </source>
</evidence>
<proteinExistence type="predicted"/>
<name>F0WH78_9STRA</name>
<protein>
    <submittedName>
        <fullName evidence="1">AlNc14C98G5945 protein</fullName>
    </submittedName>
</protein>
<reference evidence="1" key="2">
    <citation type="submission" date="2011-02" db="EMBL/GenBank/DDBJ databases">
        <authorList>
            <person name="MacLean D."/>
        </authorList>
    </citation>
    <scope>NUCLEOTIDE SEQUENCE</scope>
</reference>
<sequence>MSISSCMQFIPYPHADENTKLRHKVKSHSCTCCSTKSTLLRFDGAAVICSKSSRLRRLPATSIVFLFFHFSVCVSESLHPFVKGHNLLRDDRFPSQLVFYPIKKLNCFLAYSIGQKHLSALNWLCELN</sequence>
<dbReference type="EMBL" id="FR824143">
    <property type="protein sequence ID" value="CCA20593.1"/>
    <property type="molecule type" value="Genomic_DNA"/>
</dbReference>
<reference evidence="1" key="1">
    <citation type="journal article" date="2011" name="PLoS Biol.">
        <title>Gene gain and loss during evolution of obligate parasitism in the white rust pathogen of Arabidopsis thaliana.</title>
        <authorList>
            <person name="Kemen E."/>
            <person name="Gardiner A."/>
            <person name="Schultz-Larsen T."/>
            <person name="Kemen A.C."/>
            <person name="Balmuth A.L."/>
            <person name="Robert-Seilaniantz A."/>
            <person name="Bailey K."/>
            <person name="Holub E."/>
            <person name="Studholme D.J."/>
            <person name="Maclean D."/>
            <person name="Jones J.D."/>
        </authorList>
    </citation>
    <scope>NUCLEOTIDE SEQUENCE</scope>
</reference>
<dbReference type="HOGENOM" id="CLU_2228198_0_0_1"/>